<dbReference type="InterPro" id="IPR050440">
    <property type="entry name" value="Laminin/Netrin_ECM"/>
</dbReference>
<dbReference type="PRINTS" id="PR00011">
    <property type="entry name" value="EGFLAMININ"/>
</dbReference>
<dbReference type="FunFam" id="2.60.120.260:FF:000048">
    <property type="entry name" value="netrin-4 isoform X1"/>
    <property type="match status" value="1"/>
</dbReference>
<dbReference type="SUPFAM" id="SSF49785">
    <property type="entry name" value="Galactose-binding domain-like"/>
    <property type="match status" value="1"/>
</dbReference>
<dbReference type="Pfam" id="PF00053">
    <property type="entry name" value="EGF_laminin"/>
    <property type="match status" value="3"/>
</dbReference>
<dbReference type="Gene3D" id="2.10.25.10">
    <property type="entry name" value="Laminin"/>
    <property type="match status" value="1"/>
</dbReference>
<evidence type="ECO:0000256" key="8">
    <source>
        <dbReference type="ARBA" id="ARBA00023180"/>
    </source>
</evidence>
<evidence type="ECO:0000256" key="10">
    <source>
        <dbReference type="PROSITE-ProRule" id="PRU00460"/>
    </source>
</evidence>
<dbReference type="GO" id="GO:0043256">
    <property type="term" value="C:laminin complex"/>
    <property type="evidence" value="ECO:0007669"/>
    <property type="project" value="TreeGrafter"/>
</dbReference>
<dbReference type="FunFam" id="2.170.300.10:FF:000001">
    <property type="entry name" value="Laminin subunit beta-1"/>
    <property type="match status" value="1"/>
</dbReference>
<evidence type="ECO:0000256" key="9">
    <source>
        <dbReference type="ARBA" id="ARBA00023292"/>
    </source>
</evidence>
<sequence>MIAGLSVQRKKESQVSKSERNAAEEDADGGLKMTATRTERGWKMLMACTSKELNEKAGGIGIVKERVLRSAQEKGRQEEGRVGIWIRLEKVEEREDLCKFAGKRGRIYVGMEQGPGFGEISPAASKNSAKLYPLRCEGHSCNPPIVNLASGRTPLTLSTCGKNITELFCSFLEQPLFEQVPPSCGQPQCTKCSVNQLKNSHPPSYMTDDVFLKPATWWQSAQGIQREEIRLDFGTVVYLTHVIMVFKSPRPAAMVLERSHNNGKDWRTYKYFATNCTATFGLQDDLTAEGSLCTSRYSSAWPCTRGEVIFRALNPANRIEDPYSPQAQDLLKITNLRLLLLKRQECPCLVVPENREKPNWFAYYAIYDLIVRGSCFCNGHAEYCQQVTHTHGTETVVHGKCVCQHNTAGDHCERCAPLYNDQPWRPGDGKTGAPNECKRCRCHNHALSCHLDFRVWLSSGRRSGGVCENCQHHTEGNHCQRCKPGYYRDHNEPMASPAACKECSCHPTGSALLTPNGSWKCHPKTGFCYCKPGVAGPYCDVCSKGFWGFSERGCRPCDCANHCDPHTGKCPDSHEHLLDIPIGGRIYDVLEAPANESEGEWKWNGEQGFSAMRYPEKCICKEQTFGPITEFCKMKFAYVIKARILSAHDKGTHAEVVVKVRKVLKSGKVSITRSNMNIYPESWTNRGCTCPVLNPGMDYLIAGSEDRRSNKLLVNMNSLVKPWKANWAKKAMDIIQSGCKQASKA</sequence>
<dbReference type="Pfam" id="PF00055">
    <property type="entry name" value="Laminin_N"/>
    <property type="match status" value="1"/>
</dbReference>
<evidence type="ECO:0000256" key="7">
    <source>
        <dbReference type="ARBA" id="ARBA00023157"/>
    </source>
</evidence>
<evidence type="ECO:0000259" key="14">
    <source>
        <dbReference type="PROSITE" id="PS51117"/>
    </source>
</evidence>
<dbReference type="GO" id="GO:0007411">
    <property type="term" value="P:axon guidance"/>
    <property type="evidence" value="ECO:0007669"/>
    <property type="project" value="TreeGrafter"/>
</dbReference>
<dbReference type="Pfam" id="PF01759">
    <property type="entry name" value="NTR"/>
    <property type="match status" value="1"/>
</dbReference>
<gene>
    <name evidence="15" type="ORF">XELAEV_18023964mg</name>
</gene>
<evidence type="ECO:0000259" key="12">
    <source>
        <dbReference type="PROSITE" id="PS50027"/>
    </source>
</evidence>
<evidence type="ECO:0000256" key="1">
    <source>
        <dbReference type="ARBA" id="ARBA00004498"/>
    </source>
</evidence>
<protein>
    <recommendedName>
        <fullName evidence="2">Netrin-1</fullName>
    </recommendedName>
</protein>
<organism evidence="15 16">
    <name type="scientific">Xenopus laevis</name>
    <name type="common">African clawed frog</name>
    <dbReference type="NCBI Taxonomy" id="8355"/>
    <lineage>
        <taxon>Eukaryota</taxon>
        <taxon>Metazoa</taxon>
        <taxon>Chordata</taxon>
        <taxon>Craniata</taxon>
        <taxon>Vertebrata</taxon>
        <taxon>Euteleostomi</taxon>
        <taxon>Amphibia</taxon>
        <taxon>Batrachia</taxon>
        <taxon>Anura</taxon>
        <taxon>Pipoidea</taxon>
        <taxon>Pipidae</taxon>
        <taxon>Xenopodinae</taxon>
        <taxon>Xenopus</taxon>
        <taxon>Xenopus</taxon>
    </lineage>
</organism>
<dbReference type="InterPro" id="IPR008211">
    <property type="entry name" value="Laminin_N"/>
</dbReference>
<dbReference type="Gene3D" id="2.170.300.10">
    <property type="entry name" value="Tie2 ligand-binding domain superfamily"/>
    <property type="match status" value="1"/>
</dbReference>
<keyword evidence="4" id="KW-0272">Extracellular matrix</keyword>
<feature type="compositionally biased region" description="Basic and acidic residues" evidence="11">
    <location>
        <begin position="9"/>
        <end position="23"/>
    </location>
</feature>
<proteinExistence type="predicted"/>
<dbReference type="InterPro" id="IPR008979">
    <property type="entry name" value="Galactose-bd-like_sf"/>
</dbReference>
<dbReference type="FunFam" id="2.10.25.10:FF:000074">
    <property type="entry name" value="Laminin subunit alpha"/>
    <property type="match status" value="1"/>
</dbReference>
<dbReference type="PROSITE" id="PS51117">
    <property type="entry name" value="LAMININ_NTER"/>
    <property type="match status" value="1"/>
</dbReference>
<dbReference type="SUPFAM" id="SSF57196">
    <property type="entry name" value="EGF/Laminin"/>
    <property type="match status" value="3"/>
</dbReference>
<dbReference type="Gene3D" id="2.60.120.260">
    <property type="entry name" value="Galactose-binding domain-like"/>
    <property type="match status" value="1"/>
</dbReference>
<evidence type="ECO:0000256" key="5">
    <source>
        <dbReference type="ARBA" id="ARBA00022729"/>
    </source>
</evidence>
<dbReference type="FunFam" id="2.10.25.10:FF:000333">
    <property type="entry name" value="netrin-4 isoform X2"/>
    <property type="match status" value="1"/>
</dbReference>
<dbReference type="PANTHER" id="PTHR10574:SF431">
    <property type="entry name" value="NETRIN-1"/>
    <property type="match status" value="1"/>
</dbReference>
<dbReference type="InterPro" id="IPR008993">
    <property type="entry name" value="TIMP-like_OB-fold"/>
</dbReference>
<feature type="disulfide bond" evidence="10">
    <location>
        <begin position="470"/>
        <end position="479"/>
    </location>
</feature>
<evidence type="ECO:0000259" key="13">
    <source>
        <dbReference type="PROSITE" id="PS50189"/>
    </source>
</evidence>
<dbReference type="PANTHER" id="PTHR10574">
    <property type="entry name" value="NETRIN/LAMININ-RELATED"/>
    <property type="match status" value="1"/>
</dbReference>
<dbReference type="PROSITE" id="PS50027">
    <property type="entry name" value="EGF_LAM_2"/>
    <property type="match status" value="3"/>
</dbReference>
<feature type="domain" description="Laminin N-terminal" evidence="14">
    <location>
        <begin position="137"/>
        <end position="374"/>
    </location>
</feature>
<dbReference type="SMART" id="SM00136">
    <property type="entry name" value="LamNT"/>
    <property type="match status" value="1"/>
</dbReference>
<evidence type="ECO:0000256" key="3">
    <source>
        <dbReference type="ARBA" id="ARBA00022525"/>
    </source>
</evidence>
<comment type="subcellular location">
    <subcellularLocation>
        <location evidence="1">Secreted</location>
        <location evidence="1">Extracellular space</location>
        <location evidence="1">Extracellular matrix</location>
    </subcellularLocation>
</comment>
<dbReference type="Gene3D" id="2.40.50.120">
    <property type="match status" value="1"/>
</dbReference>
<keyword evidence="6" id="KW-0677">Repeat</keyword>
<feature type="domain" description="Laminin EGF-like" evidence="12">
    <location>
        <begin position="503"/>
        <end position="556"/>
    </location>
</feature>
<dbReference type="SMART" id="SM00643">
    <property type="entry name" value="C345C"/>
    <property type="match status" value="1"/>
</dbReference>
<dbReference type="GO" id="GO:0016477">
    <property type="term" value="P:cell migration"/>
    <property type="evidence" value="ECO:0007669"/>
    <property type="project" value="TreeGrafter"/>
</dbReference>
<name>A0A974D5Z7_XENLA</name>
<dbReference type="EMBL" id="CM004472">
    <property type="protein sequence ID" value="OCT85792.1"/>
    <property type="molecule type" value="Genomic_DNA"/>
</dbReference>
<feature type="region of interest" description="Disordered" evidence="11">
    <location>
        <begin position="1"/>
        <end position="32"/>
    </location>
</feature>
<dbReference type="GO" id="GO:0070831">
    <property type="term" value="P:basement membrane assembly"/>
    <property type="evidence" value="ECO:0007669"/>
    <property type="project" value="TreeGrafter"/>
</dbReference>
<feature type="domain" description="NTR" evidence="13">
    <location>
        <begin position="618"/>
        <end position="739"/>
    </location>
</feature>
<feature type="domain" description="Laminin EGF-like" evidence="12">
    <location>
        <begin position="375"/>
        <end position="439"/>
    </location>
</feature>
<evidence type="ECO:0000256" key="11">
    <source>
        <dbReference type="SAM" id="MobiDB-lite"/>
    </source>
</evidence>
<dbReference type="CDD" id="cd00055">
    <property type="entry name" value="EGF_Lam"/>
    <property type="match status" value="3"/>
</dbReference>
<evidence type="ECO:0000313" key="15">
    <source>
        <dbReference type="EMBL" id="OCT85792.1"/>
    </source>
</evidence>
<comment type="caution">
    <text evidence="10">Lacks conserved residue(s) required for the propagation of feature annotation.</text>
</comment>
<keyword evidence="9 10" id="KW-0424">Laminin EGF-like domain</keyword>
<dbReference type="Proteomes" id="UP000694892">
    <property type="component" value="Chromosome 4L"/>
</dbReference>
<accession>A0A974D5Z7</accession>
<keyword evidence="8" id="KW-0325">Glycoprotein</keyword>
<dbReference type="InterPro" id="IPR002049">
    <property type="entry name" value="LE_dom"/>
</dbReference>
<feature type="domain" description="Laminin EGF-like" evidence="12">
    <location>
        <begin position="440"/>
        <end position="502"/>
    </location>
</feature>
<dbReference type="InterPro" id="IPR001134">
    <property type="entry name" value="Netrin_domain"/>
</dbReference>
<dbReference type="PROSITE" id="PS00022">
    <property type="entry name" value="EGF_1"/>
    <property type="match status" value="1"/>
</dbReference>
<evidence type="ECO:0000313" key="16">
    <source>
        <dbReference type="Proteomes" id="UP000694892"/>
    </source>
</evidence>
<dbReference type="InterPro" id="IPR018933">
    <property type="entry name" value="Netrin_module_non-TIMP"/>
</dbReference>
<dbReference type="PROSITE" id="PS50189">
    <property type="entry name" value="NTR"/>
    <property type="match status" value="1"/>
</dbReference>
<keyword evidence="7 10" id="KW-1015">Disulfide bond</keyword>
<feature type="disulfide bond" evidence="10">
    <location>
        <begin position="403"/>
        <end position="412"/>
    </location>
</feature>
<keyword evidence="3" id="KW-0964">Secreted</keyword>
<keyword evidence="5" id="KW-0732">Signal</keyword>
<dbReference type="SMART" id="SM00180">
    <property type="entry name" value="EGF_Lam"/>
    <property type="match status" value="3"/>
</dbReference>
<reference evidence="16" key="1">
    <citation type="journal article" date="2016" name="Nature">
        <title>Genome evolution in the allotetraploid frog Xenopus laevis.</title>
        <authorList>
            <person name="Session A.M."/>
            <person name="Uno Y."/>
            <person name="Kwon T."/>
            <person name="Chapman J.A."/>
            <person name="Toyoda A."/>
            <person name="Takahashi S."/>
            <person name="Fukui A."/>
            <person name="Hikosaka A."/>
            <person name="Suzuki A."/>
            <person name="Kondo M."/>
            <person name="van Heeringen S.J."/>
            <person name="Quigley I."/>
            <person name="Heinz S."/>
            <person name="Ogino H."/>
            <person name="Ochi H."/>
            <person name="Hellsten U."/>
            <person name="Lyons J.B."/>
            <person name="Simakov O."/>
            <person name="Putnam N."/>
            <person name="Stites J."/>
            <person name="Kuroki Y."/>
            <person name="Tanaka T."/>
            <person name="Michiue T."/>
            <person name="Watanabe M."/>
            <person name="Bogdanovic O."/>
            <person name="Lister R."/>
            <person name="Georgiou G."/>
            <person name="Paranjpe S.S."/>
            <person name="van Kruijsbergen I."/>
            <person name="Shu S."/>
            <person name="Carlson J."/>
            <person name="Kinoshita T."/>
            <person name="Ohta Y."/>
            <person name="Mawaribuchi S."/>
            <person name="Jenkins J."/>
            <person name="Grimwood J."/>
            <person name="Schmutz J."/>
            <person name="Mitros T."/>
            <person name="Mozaffari S.V."/>
            <person name="Suzuki Y."/>
            <person name="Haramoto Y."/>
            <person name="Yamamoto T.S."/>
            <person name="Takagi C."/>
            <person name="Heald R."/>
            <person name="Miller K."/>
            <person name="Haudenschild C."/>
            <person name="Kitzman J."/>
            <person name="Nakayama T."/>
            <person name="Izutsu Y."/>
            <person name="Robert J."/>
            <person name="Fortriede J."/>
            <person name="Burns K."/>
            <person name="Lotay V."/>
            <person name="Karimi K."/>
            <person name="Yasuoka Y."/>
            <person name="Dichmann D.S."/>
            <person name="Flajnik M.F."/>
            <person name="Houston D.W."/>
            <person name="Shendure J."/>
            <person name="DuPasquier L."/>
            <person name="Vize P.D."/>
            <person name="Zorn A.M."/>
            <person name="Ito M."/>
            <person name="Marcotte E.M."/>
            <person name="Wallingford J.B."/>
            <person name="Ito Y."/>
            <person name="Asashima M."/>
            <person name="Ueno N."/>
            <person name="Matsuda Y."/>
            <person name="Veenstra G.J."/>
            <person name="Fujiyama A."/>
            <person name="Harland R.M."/>
            <person name="Taira M."/>
            <person name="Rokhsar D.S."/>
        </authorList>
    </citation>
    <scope>NUCLEOTIDE SEQUENCE [LARGE SCALE GENOMIC DNA]</scope>
    <source>
        <strain evidence="16">J</strain>
    </source>
</reference>
<evidence type="ECO:0000256" key="4">
    <source>
        <dbReference type="ARBA" id="ARBA00022530"/>
    </source>
</evidence>
<dbReference type="GO" id="GO:0009888">
    <property type="term" value="P:tissue development"/>
    <property type="evidence" value="ECO:0007669"/>
    <property type="project" value="TreeGrafter"/>
</dbReference>
<dbReference type="SUPFAM" id="SSF50242">
    <property type="entry name" value="TIMP-like"/>
    <property type="match status" value="1"/>
</dbReference>
<feature type="disulfide bond" evidence="10">
    <location>
        <begin position="530"/>
        <end position="539"/>
    </location>
</feature>
<dbReference type="FunFam" id="2.40.50.120:FF:000002">
    <property type="entry name" value="netrin-4 isoform X1"/>
    <property type="match status" value="1"/>
</dbReference>
<dbReference type="GO" id="GO:0009887">
    <property type="term" value="P:animal organ morphogenesis"/>
    <property type="evidence" value="ECO:0007669"/>
    <property type="project" value="TreeGrafter"/>
</dbReference>
<dbReference type="InterPro" id="IPR000742">
    <property type="entry name" value="EGF"/>
</dbReference>
<dbReference type="PROSITE" id="PS01248">
    <property type="entry name" value="EGF_LAM_1"/>
    <property type="match status" value="1"/>
</dbReference>
<evidence type="ECO:0000256" key="2">
    <source>
        <dbReference type="ARBA" id="ARBA00015919"/>
    </source>
</evidence>
<dbReference type="AlphaFoldDB" id="A0A974D5Z7"/>
<evidence type="ECO:0000256" key="6">
    <source>
        <dbReference type="ARBA" id="ARBA00022737"/>
    </source>
</evidence>
<dbReference type="GO" id="GO:0034446">
    <property type="term" value="P:substrate adhesion-dependent cell spreading"/>
    <property type="evidence" value="ECO:0007669"/>
    <property type="project" value="TreeGrafter"/>
</dbReference>